<dbReference type="Proteomes" id="UP000281118">
    <property type="component" value="Unassembled WGS sequence"/>
</dbReference>
<reference evidence="1 2" key="1">
    <citation type="submission" date="2018-12" db="EMBL/GenBank/DDBJ databases">
        <title>The genome sequences of Variovorax guangxiensis DSM 27352.</title>
        <authorList>
            <person name="Gao J."/>
            <person name="Sun J."/>
        </authorList>
    </citation>
    <scope>NUCLEOTIDE SEQUENCE [LARGE SCALE GENOMIC DNA]</scope>
    <source>
        <strain evidence="1 2">DSM 27352</strain>
    </source>
</reference>
<dbReference type="AlphaFoldDB" id="A0A433MRG5"/>
<gene>
    <name evidence="1" type="ORF">EJP67_25415</name>
</gene>
<evidence type="ECO:0000313" key="1">
    <source>
        <dbReference type="EMBL" id="RUR70399.1"/>
    </source>
</evidence>
<proteinExistence type="predicted"/>
<dbReference type="OrthoDB" id="8910573at2"/>
<evidence type="ECO:0000313" key="2">
    <source>
        <dbReference type="Proteomes" id="UP000281118"/>
    </source>
</evidence>
<dbReference type="EMBL" id="RXFT01000013">
    <property type="protein sequence ID" value="RUR70399.1"/>
    <property type="molecule type" value="Genomic_DNA"/>
</dbReference>
<comment type="caution">
    <text evidence="1">The sequence shown here is derived from an EMBL/GenBank/DDBJ whole genome shotgun (WGS) entry which is preliminary data.</text>
</comment>
<sequence>MKEISERLVAMIGQPFDSKKVREVLGSLGVKRVSGPGAFSSSEEIIWIPKASVRIDIYQAQKLNGLTGSNHPEDEAWIVGSVELLAPGSDDRIKAPFSGPLPMGLAIGSTPQDCIDAHGPPDLDEEHERPGFSGRVLAWRKEHLNLAITFAGQGRERTMISHTVCLIGCIGAWRHTHPEVFAP</sequence>
<protein>
    <submittedName>
        <fullName evidence="1">Uncharacterized protein</fullName>
    </submittedName>
</protein>
<accession>A0A433MRG5</accession>
<name>A0A433MRG5_9BURK</name>
<organism evidence="1 2">
    <name type="scientific">Variovorax guangxiensis</name>
    <dbReference type="NCBI Taxonomy" id="1775474"/>
    <lineage>
        <taxon>Bacteria</taxon>
        <taxon>Pseudomonadati</taxon>
        <taxon>Pseudomonadota</taxon>
        <taxon>Betaproteobacteria</taxon>
        <taxon>Burkholderiales</taxon>
        <taxon>Comamonadaceae</taxon>
        <taxon>Variovorax</taxon>
    </lineage>
</organism>